<dbReference type="RefSeq" id="XP_060327725.1">
    <property type="nucleotide sequence ID" value="XM_060469905.1"/>
</dbReference>
<accession>A0AA39JZ27</accession>
<gene>
    <name evidence="1" type="ORF">EV420DRAFT_1482498</name>
</gene>
<name>A0AA39JZ27_ARMTA</name>
<evidence type="ECO:0000313" key="1">
    <source>
        <dbReference type="EMBL" id="KAK0451388.1"/>
    </source>
</evidence>
<keyword evidence="2" id="KW-1185">Reference proteome</keyword>
<comment type="caution">
    <text evidence="1">The sequence shown here is derived from an EMBL/GenBank/DDBJ whole genome shotgun (WGS) entry which is preliminary data.</text>
</comment>
<proteinExistence type="predicted"/>
<evidence type="ECO:0000313" key="2">
    <source>
        <dbReference type="Proteomes" id="UP001175211"/>
    </source>
</evidence>
<sequence>MYYRRWNRGNYQEHCSAWRRISGRDRNEYGGEAIWEVGWRQARLEAFCLVRTVKTDTAFAWCTSCAVQQVLLPSSDRDMADDSVLHYIDENAHPFFGKACCT</sequence>
<dbReference type="GeneID" id="85353453"/>
<reference evidence="1" key="1">
    <citation type="submission" date="2023-06" db="EMBL/GenBank/DDBJ databases">
        <authorList>
            <consortium name="Lawrence Berkeley National Laboratory"/>
            <person name="Ahrendt S."/>
            <person name="Sahu N."/>
            <person name="Indic B."/>
            <person name="Wong-Bajracharya J."/>
            <person name="Merenyi Z."/>
            <person name="Ke H.-M."/>
            <person name="Monk M."/>
            <person name="Kocsube S."/>
            <person name="Drula E."/>
            <person name="Lipzen A."/>
            <person name="Balint B."/>
            <person name="Henrissat B."/>
            <person name="Andreopoulos B."/>
            <person name="Martin F.M."/>
            <person name="Harder C.B."/>
            <person name="Rigling D."/>
            <person name="Ford K.L."/>
            <person name="Foster G.D."/>
            <person name="Pangilinan J."/>
            <person name="Papanicolaou A."/>
            <person name="Barry K."/>
            <person name="LaButti K."/>
            <person name="Viragh M."/>
            <person name="Koriabine M."/>
            <person name="Yan M."/>
            <person name="Riley R."/>
            <person name="Champramary S."/>
            <person name="Plett K.L."/>
            <person name="Tsai I.J."/>
            <person name="Slot J."/>
            <person name="Sipos G."/>
            <person name="Plett J."/>
            <person name="Nagy L.G."/>
            <person name="Grigoriev I.V."/>
        </authorList>
    </citation>
    <scope>NUCLEOTIDE SEQUENCE</scope>
    <source>
        <strain evidence="1">CCBAS 213</strain>
    </source>
</reference>
<protein>
    <submittedName>
        <fullName evidence="1">Uncharacterized protein</fullName>
    </submittedName>
</protein>
<organism evidence="1 2">
    <name type="scientific">Armillaria tabescens</name>
    <name type="common">Ringless honey mushroom</name>
    <name type="synonym">Agaricus tabescens</name>
    <dbReference type="NCBI Taxonomy" id="1929756"/>
    <lineage>
        <taxon>Eukaryota</taxon>
        <taxon>Fungi</taxon>
        <taxon>Dikarya</taxon>
        <taxon>Basidiomycota</taxon>
        <taxon>Agaricomycotina</taxon>
        <taxon>Agaricomycetes</taxon>
        <taxon>Agaricomycetidae</taxon>
        <taxon>Agaricales</taxon>
        <taxon>Marasmiineae</taxon>
        <taxon>Physalacriaceae</taxon>
        <taxon>Desarmillaria</taxon>
    </lineage>
</organism>
<dbReference type="AlphaFoldDB" id="A0AA39JZ27"/>
<dbReference type="EMBL" id="JAUEPS010000033">
    <property type="protein sequence ID" value="KAK0451388.1"/>
    <property type="molecule type" value="Genomic_DNA"/>
</dbReference>
<dbReference type="Proteomes" id="UP001175211">
    <property type="component" value="Unassembled WGS sequence"/>
</dbReference>